<dbReference type="Proteomes" id="UP000030746">
    <property type="component" value="Unassembled WGS sequence"/>
</dbReference>
<reference evidence="1 2" key="1">
    <citation type="journal article" date="2013" name="Nature">
        <title>Insights into bilaterian evolution from three spiralian genomes.</title>
        <authorList>
            <person name="Simakov O."/>
            <person name="Marletaz F."/>
            <person name="Cho S.J."/>
            <person name="Edsinger-Gonzales E."/>
            <person name="Havlak P."/>
            <person name="Hellsten U."/>
            <person name="Kuo D.H."/>
            <person name="Larsson T."/>
            <person name="Lv J."/>
            <person name="Arendt D."/>
            <person name="Savage R."/>
            <person name="Osoegawa K."/>
            <person name="de Jong P."/>
            <person name="Grimwood J."/>
            <person name="Chapman J.A."/>
            <person name="Shapiro H."/>
            <person name="Aerts A."/>
            <person name="Otillar R.P."/>
            <person name="Terry A.Y."/>
            <person name="Boore J.L."/>
            <person name="Grigoriev I.V."/>
            <person name="Lindberg D.R."/>
            <person name="Seaver E.C."/>
            <person name="Weisblat D.A."/>
            <person name="Putnam N.H."/>
            <person name="Rokhsar D.S."/>
        </authorList>
    </citation>
    <scope>NUCLEOTIDE SEQUENCE [LARGE SCALE GENOMIC DNA]</scope>
</reference>
<name>V4A5S0_LOTGI</name>
<dbReference type="HOGENOM" id="CLU_1984090_0_0_1"/>
<dbReference type="RefSeq" id="XP_009057364.1">
    <property type="nucleotide sequence ID" value="XM_009059116.1"/>
</dbReference>
<dbReference type="GeneID" id="20249225"/>
<protein>
    <submittedName>
        <fullName evidence="1">Uncharacterized protein</fullName>
    </submittedName>
</protein>
<dbReference type="KEGG" id="lgi:LOTGIDRAFT_233317"/>
<keyword evidence="2" id="KW-1185">Reference proteome</keyword>
<dbReference type="EMBL" id="KB202163">
    <property type="protein sequence ID" value="ESO92062.1"/>
    <property type="molecule type" value="Genomic_DNA"/>
</dbReference>
<organism evidence="1 2">
    <name type="scientific">Lottia gigantea</name>
    <name type="common">Giant owl limpet</name>
    <dbReference type="NCBI Taxonomy" id="225164"/>
    <lineage>
        <taxon>Eukaryota</taxon>
        <taxon>Metazoa</taxon>
        <taxon>Spiralia</taxon>
        <taxon>Lophotrochozoa</taxon>
        <taxon>Mollusca</taxon>
        <taxon>Gastropoda</taxon>
        <taxon>Patellogastropoda</taxon>
        <taxon>Lottioidea</taxon>
        <taxon>Lottiidae</taxon>
        <taxon>Lottia</taxon>
    </lineage>
</organism>
<dbReference type="AlphaFoldDB" id="V4A5S0"/>
<accession>V4A5S0</accession>
<dbReference type="OrthoDB" id="6051422at2759"/>
<proteinExistence type="predicted"/>
<sequence length="126" mass="14226">MSNASLFRLPLCVKTGVQCLQSSQCCSLRDVCLTNAKYSIYAKHRYSTCENVEALAASRYVKPHKKAGEECRDSLECLDLCCREYRGHRYHLNRCGKSEDDFTSYTCVMAPPKTGNDVLDDEIGLK</sequence>
<dbReference type="CTD" id="20249225"/>
<gene>
    <name evidence="1" type="ORF">LOTGIDRAFT_233317</name>
</gene>
<dbReference type="OMA" id="AWYNRYD"/>
<evidence type="ECO:0000313" key="2">
    <source>
        <dbReference type="Proteomes" id="UP000030746"/>
    </source>
</evidence>
<evidence type="ECO:0000313" key="1">
    <source>
        <dbReference type="EMBL" id="ESO92062.1"/>
    </source>
</evidence>